<sequence>MRIIHGSGYSDEDKRGFTKLVYQNIFTAMQAMIRAMDTLKIPYKYEHNKFVWNMLQPNQRIRFSTTSLDQIITLNQTGEVGVLLTVSPSPNIPCETFPSSCLCENTLVTWKTLTLLLARSSFCQTLPWALCSFHIGPYPWKSSLSVCLGWFLCNLMPLSHVCVLYLYTGCFAVKNTDIGLRNVKSLSVPLDFVSVSRDFSVSVSEMNDYLFPASHIHLW</sequence>
<dbReference type="RefSeq" id="XP_020040536.1">
    <property type="nucleotide sequence ID" value="XM_020184947.1"/>
</dbReference>
<accession>A0A8B7W8N4</accession>
<dbReference type="KEGG" id="ccan:109699980"/>
<dbReference type="OrthoDB" id="5817230at2759"/>
<organism evidence="1">
    <name type="scientific">Castor canadensis</name>
    <name type="common">American beaver</name>
    <dbReference type="NCBI Taxonomy" id="51338"/>
    <lineage>
        <taxon>Eukaryota</taxon>
        <taxon>Metazoa</taxon>
        <taxon>Chordata</taxon>
        <taxon>Craniata</taxon>
        <taxon>Vertebrata</taxon>
        <taxon>Euteleostomi</taxon>
        <taxon>Mammalia</taxon>
        <taxon>Eutheria</taxon>
        <taxon>Euarchontoglires</taxon>
        <taxon>Glires</taxon>
        <taxon>Rodentia</taxon>
        <taxon>Castorimorpha</taxon>
        <taxon>Castoridae</taxon>
        <taxon>Castor</taxon>
    </lineage>
</organism>
<evidence type="ECO:0000313" key="1">
    <source>
        <dbReference type="RefSeq" id="XP_020040536.1"/>
    </source>
</evidence>
<name>A0A8B7W8N4_CASCN</name>
<dbReference type="Gene3D" id="1.10.400.10">
    <property type="entry name" value="GI Alpha 1, domain 2-like"/>
    <property type="match status" value="1"/>
</dbReference>
<dbReference type="InterPro" id="IPR011025">
    <property type="entry name" value="GproteinA_insert"/>
</dbReference>
<protein>
    <submittedName>
        <fullName evidence="1">Uncharacterized protein LOC109699980 isoform X1</fullName>
    </submittedName>
</protein>
<reference evidence="1" key="1">
    <citation type="submission" date="2025-08" db="UniProtKB">
        <authorList>
            <consortium name="RefSeq"/>
        </authorList>
    </citation>
    <scope>IDENTIFICATION</scope>
    <source>
        <tissue evidence="1">Leukocyte</tissue>
    </source>
</reference>
<dbReference type="GO" id="GO:0007165">
    <property type="term" value="P:signal transduction"/>
    <property type="evidence" value="ECO:0007669"/>
    <property type="project" value="InterPro"/>
</dbReference>
<dbReference type="AlphaFoldDB" id="A0A8B7W8N4"/>
<dbReference type="SUPFAM" id="SSF47895">
    <property type="entry name" value="Transducin (alpha subunit), insertion domain"/>
    <property type="match status" value="1"/>
</dbReference>
<proteinExistence type="predicted"/>
<gene>
    <name evidence="1" type="primary">LOC109699980</name>
</gene>